<feature type="domain" description="T6SS Phospholipase effector Tle1-like catalytic" evidence="3">
    <location>
        <begin position="646"/>
        <end position="938"/>
    </location>
</feature>
<feature type="transmembrane region" description="Helical" evidence="2">
    <location>
        <begin position="1096"/>
        <end position="1119"/>
    </location>
</feature>
<dbReference type="EMBL" id="BDGU01000007">
    <property type="protein sequence ID" value="GAV99060.1"/>
    <property type="molecule type" value="Genomic_DNA"/>
</dbReference>
<feature type="region of interest" description="Disordered" evidence="1">
    <location>
        <begin position="472"/>
        <end position="517"/>
    </location>
</feature>
<keyword evidence="2" id="KW-0812">Transmembrane</keyword>
<feature type="region of interest" description="Disordered" evidence="1">
    <location>
        <begin position="962"/>
        <end position="987"/>
    </location>
</feature>
<dbReference type="Pfam" id="PF09994">
    <property type="entry name" value="T6SS_Tle1-like_cat"/>
    <property type="match status" value="2"/>
</dbReference>
<dbReference type="Proteomes" id="UP000188533">
    <property type="component" value="Unassembled WGS sequence"/>
</dbReference>
<feature type="transmembrane region" description="Helical" evidence="2">
    <location>
        <begin position="1174"/>
        <end position="1200"/>
    </location>
</feature>
<organism evidence="4 5">
    <name type="scientific">Lentinula edodes</name>
    <name type="common">Shiitake mushroom</name>
    <name type="synonym">Lentinus edodes</name>
    <dbReference type="NCBI Taxonomy" id="5353"/>
    <lineage>
        <taxon>Eukaryota</taxon>
        <taxon>Fungi</taxon>
        <taxon>Dikarya</taxon>
        <taxon>Basidiomycota</taxon>
        <taxon>Agaricomycotina</taxon>
        <taxon>Agaricomycetes</taxon>
        <taxon>Agaricomycetidae</taxon>
        <taxon>Agaricales</taxon>
        <taxon>Marasmiineae</taxon>
        <taxon>Omphalotaceae</taxon>
        <taxon>Lentinula</taxon>
    </lineage>
</organism>
<evidence type="ECO:0000259" key="3">
    <source>
        <dbReference type="Pfam" id="PF09994"/>
    </source>
</evidence>
<feature type="compositionally biased region" description="Polar residues" evidence="1">
    <location>
        <begin position="869"/>
        <end position="878"/>
    </location>
</feature>
<feature type="transmembrane region" description="Helical" evidence="2">
    <location>
        <begin position="1139"/>
        <end position="1162"/>
    </location>
</feature>
<evidence type="ECO:0000313" key="4">
    <source>
        <dbReference type="EMBL" id="GAV99060.1"/>
    </source>
</evidence>
<reference evidence="4 5" key="2">
    <citation type="submission" date="2017-02" db="EMBL/GenBank/DDBJ databases">
        <title>A genome survey and senescence transcriptome analysis in Lentinula edodes.</title>
        <authorList>
            <person name="Sakamoto Y."/>
            <person name="Nakade K."/>
            <person name="Sato S."/>
            <person name="Yoshida Y."/>
            <person name="Miyazaki K."/>
            <person name="Natsume S."/>
            <person name="Konno N."/>
        </authorList>
    </citation>
    <scope>NUCLEOTIDE SEQUENCE [LARGE SCALE GENOMIC DNA]</scope>
    <source>
        <strain evidence="4 5">NBRC 111202</strain>
    </source>
</reference>
<dbReference type="STRING" id="5353.A0A1Q3DVS8"/>
<feature type="transmembrane region" description="Helical" evidence="2">
    <location>
        <begin position="1063"/>
        <end position="1084"/>
    </location>
</feature>
<dbReference type="PANTHER" id="PTHR33840:SF2">
    <property type="entry name" value="TLE1 PHOSPHOLIPASE DOMAIN-CONTAINING PROTEIN"/>
    <property type="match status" value="1"/>
</dbReference>
<dbReference type="PANTHER" id="PTHR33840">
    <property type="match status" value="1"/>
</dbReference>
<evidence type="ECO:0000256" key="2">
    <source>
        <dbReference type="SAM" id="Phobius"/>
    </source>
</evidence>
<gene>
    <name evidence="4" type="ORF">LENED_000490</name>
</gene>
<name>A0A1Q3DVS8_LENED</name>
<keyword evidence="2" id="KW-0472">Membrane</keyword>
<feature type="region of interest" description="Disordered" evidence="1">
    <location>
        <begin position="857"/>
        <end position="909"/>
    </location>
</feature>
<feature type="compositionally biased region" description="Basic and acidic residues" evidence="1">
    <location>
        <begin position="973"/>
        <end position="987"/>
    </location>
</feature>
<dbReference type="AlphaFoldDB" id="A0A1Q3DVS8"/>
<comment type="caution">
    <text evidence="4">The sequence shown here is derived from an EMBL/GenBank/DDBJ whole genome shotgun (WGS) entry which is preliminary data.</text>
</comment>
<keyword evidence="2" id="KW-1133">Transmembrane helix</keyword>
<reference evidence="4 5" key="1">
    <citation type="submission" date="2016-08" db="EMBL/GenBank/DDBJ databases">
        <authorList>
            <consortium name="Lentinula edodes genome sequencing consortium"/>
            <person name="Sakamoto Y."/>
            <person name="Nakade K."/>
            <person name="Sato S."/>
            <person name="Yoshida Y."/>
            <person name="Miyazaki K."/>
            <person name="Natsume S."/>
            <person name="Konno N."/>
        </authorList>
    </citation>
    <scope>NUCLEOTIDE SEQUENCE [LARGE SCALE GENOMIC DNA]</scope>
    <source>
        <strain evidence="4 5">NBRC 111202</strain>
    </source>
</reference>
<keyword evidence="5" id="KW-1185">Reference proteome</keyword>
<proteinExistence type="predicted"/>
<feature type="region of interest" description="Disordered" evidence="1">
    <location>
        <begin position="108"/>
        <end position="152"/>
    </location>
</feature>
<protein>
    <recommendedName>
        <fullName evidence="3">T6SS Phospholipase effector Tle1-like catalytic domain-containing protein</fullName>
    </recommendedName>
</protein>
<feature type="domain" description="T6SS Phospholipase effector Tle1-like catalytic" evidence="3">
    <location>
        <begin position="160"/>
        <end position="443"/>
    </location>
</feature>
<evidence type="ECO:0000313" key="5">
    <source>
        <dbReference type="Proteomes" id="UP000188533"/>
    </source>
</evidence>
<feature type="region of interest" description="Disordered" evidence="1">
    <location>
        <begin position="606"/>
        <end position="626"/>
    </location>
</feature>
<accession>A0A1Q3DVS8</accession>
<evidence type="ECO:0000256" key="1">
    <source>
        <dbReference type="SAM" id="MobiDB-lite"/>
    </source>
</evidence>
<sequence length="1222" mass="138321">MLTGSCILRYALLKPDLEEEEEIVGNWRTEILIKVECSMSLDERYLLIRSIHRRKKLCKFGTLPNLSILTYCMQAIISYHSIILIRPIAPHKRSGVFEHIFPRTMTSPESNHVRNATVLGDQKLTDSPTSPSFSRESSTDSQNSTTSSNVVPPLTAHPFRTLVLCFDGTGDQFDSDNSNIVQLFSILKKDDKDTQMVYYQAGIGTYTSPQIATPLMAKFSKTIDMAIGWYLDAHVMGGYEFLMQNYKAGDRICIFGFSRGAYTARSLAGMIHKVGILPACNHQQVPFAYKMFTRDDEIGYAQSAAFKKAFSVDATIEFVGVWDTVNSVGLIPHRLPFTRSNTLVKTFRHAVSLDERRAKFKANLWNSPSDVNTDKIEETGKHSHHHHHHLDREYLRFFKDPNQKTDIEEVWFAGCHCDVGGGSVSNTETTNLARIPLRWMIRQCFKTNTGILFDSEGLRSLGLNPSSLWPKVQPRPALTAPVTPSRIRPIPRNPPPPLNSQDLCQDLSKGSSPSTFKTEEELDLEDAMSPIYDQLSLAPGWWALEFLPVKNKFHDGSVVGSININDGSDVFTTVNPSLTFLSLTTDTAQEELKELNTPKGLLFSVDPPAKDASTISPPRSRPRPMREHKIDSRIIPPTIPPEHEHRTLVLCFDGTGDQFDVDNSNIVQLCSLLRKEDRSKQMVYYQAGIGTYTSPRVATPLMSTISKAMDMLLANQLNAHVMDGYEFLMQNYTAGDRICMFGFSRGAYTARSLAGMLHKVGLLSKDNFQQVPFAYKMYTRVDKVGWEQSNAFKEAFCRDVIIDFLGVWDTVDSVGLIPKRLPFTTSNTIVRTFRHAISLDERRAKFKPNFWNLPHPRSDHSQDLPPSRPTYSGFSYRSSGKERFRQLSRSPKQRLSPLPPSIEWESSEDNRLSDYEERFSLHSEYNTTPTDVQEVWFAKKSKLHRVLASCWKLIPRNTGSISNSTNLGPDSLEGSKEKDNEKTRILSEEEEDLEDVLSPKYDQLKIAPFWWILEVIPMQFRYQRKCDDWVSYFGFNLARPRHIPEQSSNAFAMVSHHAPALRVGLYFALSLFSIVLLGLTAARIHQTLNFAPGTSFYDPIVVELLVTSILAMIWSWFIIHTIHTIRVSGPLTTFRHESIGFLIIWIMFLVGTAIATNFWANLGVCFGVFTCDILTAIVAFAWLCFITMTLIGFSTMLFLARNNGYSSYDEPLHGRWGTGAKV</sequence>
<dbReference type="InterPro" id="IPR018712">
    <property type="entry name" value="Tle1-like_cat"/>
</dbReference>
<feature type="compositionally biased region" description="Low complexity" evidence="1">
    <location>
        <begin position="126"/>
        <end position="149"/>
    </location>
</feature>